<organism evidence="3 4">
    <name type="scientific">Corchorus olitorius</name>
    <dbReference type="NCBI Taxonomy" id="93759"/>
    <lineage>
        <taxon>Eukaryota</taxon>
        <taxon>Viridiplantae</taxon>
        <taxon>Streptophyta</taxon>
        <taxon>Embryophyta</taxon>
        <taxon>Tracheophyta</taxon>
        <taxon>Spermatophyta</taxon>
        <taxon>Magnoliopsida</taxon>
        <taxon>eudicotyledons</taxon>
        <taxon>Gunneridae</taxon>
        <taxon>Pentapetalae</taxon>
        <taxon>rosids</taxon>
        <taxon>malvids</taxon>
        <taxon>Malvales</taxon>
        <taxon>Malvaceae</taxon>
        <taxon>Grewioideae</taxon>
        <taxon>Apeibeae</taxon>
        <taxon>Corchorus</taxon>
    </lineage>
</organism>
<evidence type="ECO:0000313" key="3">
    <source>
        <dbReference type="EMBL" id="OMP06290.1"/>
    </source>
</evidence>
<feature type="region of interest" description="Disordered" evidence="1">
    <location>
        <begin position="73"/>
        <end position="93"/>
    </location>
</feature>
<feature type="compositionally biased region" description="Polar residues" evidence="1">
    <location>
        <begin position="265"/>
        <end position="276"/>
    </location>
</feature>
<feature type="compositionally biased region" description="Polar residues" evidence="1">
    <location>
        <begin position="421"/>
        <end position="430"/>
    </location>
</feature>
<feature type="region of interest" description="Disordered" evidence="1">
    <location>
        <begin position="221"/>
        <end position="280"/>
    </location>
</feature>
<evidence type="ECO:0000313" key="4">
    <source>
        <dbReference type="Proteomes" id="UP000187203"/>
    </source>
</evidence>
<dbReference type="Proteomes" id="UP000187203">
    <property type="component" value="Unassembled WGS sequence"/>
</dbReference>
<feature type="region of interest" description="Disordered" evidence="1">
    <location>
        <begin position="139"/>
        <end position="184"/>
    </location>
</feature>
<dbReference type="EMBL" id="AWUE01013650">
    <property type="protein sequence ID" value="OMP06290.1"/>
    <property type="molecule type" value="Genomic_DNA"/>
</dbReference>
<dbReference type="AlphaFoldDB" id="A0A1R3KGU2"/>
<protein>
    <recommendedName>
        <fullName evidence="2">PB1-like domain-containing protein</fullName>
    </recommendedName>
</protein>
<feature type="domain" description="PB1-like" evidence="2">
    <location>
        <begin position="5"/>
        <end position="61"/>
    </location>
</feature>
<evidence type="ECO:0000259" key="2">
    <source>
        <dbReference type="Pfam" id="PF26130"/>
    </source>
</evidence>
<feature type="region of interest" description="Disordered" evidence="1">
    <location>
        <begin position="387"/>
        <end position="440"/>
    </location>
</feature>
<dbReference type="Pfam" id="PF26130">
    <property type="entry name" value="PB1-like"/>
    <property type="match status" value="1"/>
</dbReference>
<keyword evidence="4" id="KW-1185">Reference proteome</keyword>
<name>A0A1R3KGU2_9ROSI</name>
<sequence length="440" mass="47733">MKGGLNGVFEDNGYKNVQNIYYLRPSFRLKKGLKRVFSDDSAMDMISDALSRNFVEIFIEHSVQEGLEIYLDLPPPENNGNDEGNDEGHDEVGEGEVNDLAEDIGEAVSIEEEVVVEEEVDKHVEVQIKFNVGEGFGGEAVAGTSNVRDKAGPSNVGDEAGYFNGSTGADEGNGEDNQQRPENQDGSTTLVIVHQPDGEGNYNLVVDRFYVCFAALSKGPKAPRGQLPIQPPPFGSVSGRPKTARRKKPYEPNKDKDDSHLSRKGQIQTYGTCQQKGHNKRSCKAEIMEGTAPEMTRQLRSTLTVQQARNDARGEYVQASASGSFLFNASISAQAKPSKPKSRPLPKILTMPPRIGDCSWIDAAGNHHGLKRGRSSPASIAKLKKATIGQDRVTNKSRQPPVGRSPRNLQKGTGSEVIAGQDSQGASSTAMKGKGKKMMF</sequence>
<accession>A0A1R3KGU2</accession>
<evidence type="ECO:0000256" key="1">
    <source>
        <dbReference type="SAM" id="MobiDB-lite"/>
    </source>
</evidence>
<dbReference type="InterPro" id="IPR058594">
    <property type="entry name" value="PB1-like_dom_pln"/>
</dbReference>
<gene>
    <name evidence="3" type="ORF">COLO4_08220</name>
</gene>
<proteinExistence type="predicted"/>
<feature type="compositionally biased region" description="Basic and acidic residues" evidence="1">
    <location>
        <begin position="249"/>
        <end position="261"/>
    </location>
</feature>
<comment type="caution">
    <text evidence="3">The sequence shown here is derived from an EMBL/GenBank/DDBJ whole genome shotgun (WGS) entry which is preliminary data.</text>
</comment>
<reference evidence="4" key="1">
    <citation type="submission" date="2013-09" db="EMBL/GenBank/DDBJ databases">
        <title>Corchorus olitorius genome sequencing.</title>
        <authorList>
            <person name="Alam M."/>
            <person name="Haque M.S."/>
            <person name="Islam M.S."/>
            <person name="Emdad E.M."/>
            <person name="Islam M.M."/>
            <person name="Ahmed B."/>
            <person name="Halim A."/>
            <person name="Hossen Q.M.M."/>
            <person name="Hossain M.Z."/>
            <person name="Ahmed R."/>
            <person name="Khan M.M."/>
            <person name="Islam R."/>
            <person name="Rashid M.M."/>
            <person name="Khan S.A."/>
            <person name="Rahman M.S."/>
            <person name="Alam M."/>
            <person name="Yahiya A.S."/>
            <person name="Khan M.S."/>
            <person name="Azam M.S."/>
            <person name="Haque T."/>
            <person name="Lashkar M.Z.H."/>
            <person name="Akhand A.I."/>
            <person name="Morshed G."/>
            <person name="Roy S."/>
            <person name="Uddin K.S."/>
            <person name="Rabeya T."/>
            <person name="Hossain A.S."/>
            <person name="Chowdhury A."/>
            <person name="Snigdha A.R."/>
            <person name="Mortoza M.S."/>
            <person name="Matin S.A."/>
            <person name="Hoque S.M.E."/>
            <person name="Islam M.K."/>
            <person name="Roy D.K."/>
            <person name="Haider R."/>
            <person name="Moosa M.M."/>
            <person name="Elias S.M."/>
            <person name="Hasan A.M."/>
            <person name="Jahan S."/>
            <person name="Shafiuddin M."/>
            <person name="Mahmood N."/>
            <person name="Shommy N.S."/>
        </authorList>
    </citation>
    <scope>NUCLEOTIDE SEQUENCE [LARGE SCALE GENOMIC DNA]</scope>
    <source>
        <strain evidence="4">cv. O-4</strain>
    </source>
</reference>